<keyword evidence="1" id="KW-0378">Hydrolase</keyword>
<sequence length="259" mass="30309">MEFKEFGKQNEKKALLVHGGWVPWNTLEIQIEELEKNYHVIVPVLDGHNIHDNSELESIELEATRIIEYFTKQDIFNIDIIYGASLGADIALEIMCQANNFVKYAFIESGSLGINKLASWFLINISETAMYHGVRGHFFWEKLINRFLIKIKMPQSLYSDTKNLIKHMSKKTIRNVQKLVCNYYLKESIKNIDTHCLIVYSSKEKYLKKPYDRMKAMVSNMHIICLEGYNHGQLCIGEPNKQISMLKDFIMRETYKEIQ</sequence>
<dbReference type="EMBL" id="BTPU01000088">
    <property type="protein sequence ID" value="GMQ64954.1"/>
    <property type="molecule type" value="Genomic_DNA"/>
</dbReference>
<name>A0ACB5UPP2_9FIRM</name>
<organism evidence="1 2">
    <name type="scientific">Vallitalea maricola</name>
    <dbReference type="NCBI Taxonomy" id="3074433"/>
    <lineage>
        <taxon>Bacteria</taxon>
        <taxon>Bacillati</taxon>
        <taxon>Bacillota</taxon>
        <taxon>Clostridia</taxon>
        <taxon>Lachnospirales</taxon>
        <taxon>Vallitaleaceae</taxon>
        <taxon>Vallitalea</taxon>
    </lineage>
</organism>
<reference evidence="1" key="1">
    <citation type="submission" date="2023-09" db="EMBL/GenBank/DDBJ databases">
        <title>Vallitalea sediminicola and Vallitalea maricola sp. nov., anaerobic bacteria isolated from marine sediment.</title>
        <authorList>
            <person name="Hirano S."/>
            <person name="Maeda A."/>
            <person name="Terahara T."/>
            <person name="Mori K."/>
            <person name="Hamada M."/>
            <person name="Matsumoto R."/>
            <person name="Kobayashi T."/>
        </authorList>
    </citation>
    <scope>NUCLEOTIDE SEQUENCE</scope>
    <source>
        <strain evidence="1">AN17-2</strain>
    </source>
</reference>
<evidence type="ECO:0000313" key="2">
    <source>
        <dbReference type="Proteomes" id="UP001374599"/>
    </source>
</evidence>
<protein>
    <submittedName>
        <fullName evidence="1">Alpha/beta hydrolase</fullName>
    </submittedName>
</protein>
<accession>A0ACB5UPP2</accession>
<proteinExistence type="predicted"/>
<gene>
    <name evidence="1" type="ORF">AN2V17_41940</name>
</gene>
<keyword evidence="2" id="KW-1185">Reference proteome</keyword>
<comment type="caution">
    <text evidence="1">The sequence shown here is derived from an EMBL/GenBank/DDBJ whole genome shotgun (WGS) entry which is preliminary data.</text>
</comment>
<dbReference type="Proteomes" id="UP001374599">
    <property type="component" value="Unassembled WGS sequence"/>
</dbReference>
<evidence type="ECO:0000313" key="1">
    <source>
        <dbReference type="EMBL" id="GMQ64954.1"/>
    </source>
</evidence>